<proteinExistence type="predicted"/>
<dbReference type="InterPro" id="IPR001810">
    <property type="entry name" value="F-box_dom"/>
</dbReference>
<feature type="compositionally biased region" description="Basic and acidic residues" evidence="1">
    <location>
        <begin position="450"/>
        <end position="465"/>
    </location>
</feature>
<name>A0A8H3ANU3_9AGAM</name>
<feature type="region of interest" description="Disordered" evidence="1">
    <location>
        <begin position="530"/>
        <end position="558"/>
    </location>
</feature>
<dbReference type="AlphaFoldDB" id="A0A8H3ANU3"/>
<evidence type="ECO:0000313" key="3">
    <source>
        <dbReference type="EMBL" id="CAE6428314.1"/>
    </source>
</evidence>
<dbReference type="SMART" id="SM00256">
    <property type="entry name" value="FBOX"/>
    <property type="match status" value="1"/>
</dbReference>
<feature type="compositionally biased region" description="Acidic residues" evidence="1">
    <location>
        <begin position="466"/>
        <end position="480"/>
    </location>
</feature>
<organism evidence="3 4">
    <name type="scientific">Rhizoctonia solani</name>
    <dbReference type="NCBI Taxonomy" id="456999"/>
    <lineage>
        <taxon>Eukaryota</taxon>
        <taxon>Fungi</taxon>
        <taxon>Dikarya</taxon>
        <taxon>Basidiomycota</taxon>
        <taxon>Agaricomycotina</taxon>
        <taxon>Agaricomycetes</taxon>
        <taxon>Cantharellales</taxon>
        <taxon>Ceratobasidiaceae</taxon>
        <taxon>Rhizoctonia</taxon>
    </lineage>
</organism>
<protein>
    <recommendedName>
        <fullName evidence="2">F-box domain-containing protein</fullName>
    </recommendedName>
</protein>
<dbReference type="PROSITE" id="PS50181">
    <property type="entry name" value="FBOX"/>
    <property type="match status" value="1"/>
</dbReference>
<dbReference type="InterPro" id="IPR036047">
    <property type="entry name" value="F-box-like_dom_sf"/>
</dbReference>
<dbReference type="Pfam" id="PF00646">
    <property type="entry name" value="F-box"/>
    <property type="match status" value="1"/>
</dbReference>
<dbReference type="EMBL" id="CAJMWY010000329">
    <property type="protein sequence ID" value="CAE6428314.1"/>
    <property type="molecule type" value="Genomic_DNA"/>
</dbReference>
<feature type="region of interest" description="Disordered" evidence="1">
    <location>
        <begin position="447"/>
        <end position="485"/>
    </location>
</feature>
<reference evidence="3" key="1">
    <citation type="submission" date="2021-01" db="EMBL/GenBank/DDBJ databases">
        <authorList>
            <person name="Kaushik A."/>
        </authorList>
    </citation>
    <scope>NUCLEOTIDE SEQUENCE</scope>
    <source>
        <strain evidence="3">AG4-RS23</strain>
    </source>
</reference>
<dbReference type="SUPFAM" id="SSF81383">
    <property type="entry name" value="F-box domain"/>
    <property type="match status" value="1"/>
</dbReference>
<feature type="domain" description="F-box" evidence="2">
    <location>
        <begin position="25"/>
        <end position="71"/>
    </location>
</feature>
<comment type="caution">
    <text evidence="3">The sequence shown here is derived from an EMBL/GenBank/DDBJ whole genome shotgun (WGS) entry which is preliminary data.</text>
</comment>
<dbReference type="Proteomes" id="UP000663861">
    <property type="component" value="Unassembled WGS sequence"/>
</dbReference>
<evidence type="ECO:0000313" key="4">
    <source>
        <dbReference type="Proteomes" id="UP000663861"/>
    </source>
</evidence>
<feature type="compositionally biased region" description="Low complexity" evidence="1">
    <location>
        <begin position="623"/>
        <end position="640"/>
    </location>
</feature>
<evidence type="ECO:0000259" key="2">
    <source>
        <dbReference type="PROSITE" id="PS50181"/>
    </source>
</evidence>
<feature type="compositionally biased region" description="Low complexity" evidence="1">
    <location>
        <begin position="541"/>
        <end position="556"/>
    </location>
</feature>
<feature type="region of interest" description="Disordered" evidence="1">
    <location>
        <begin position="623"/>
        <end position="660"/>
    </location>
</feature>
<sequence>MLLPSVRIPQPQNNTTRSQCWFYNAGFAARLPNEVWIHILECLPVQDIIRCRLLSRKIKHVIDNTARIQYPIELFATGHVDGGDVSSFSTADRLTQLRELDRGWRTLEWKSQQFYPWNGDCPNYELAGGVFARGRSTLPDAGQFDIDDVHHFTAAIDVIVFPSRDGTPPLPGWSHERIGILVHDFTIAPEEDLVVLVGHRHEGAVEEPIPIHLRTLSSNRPHPFATLPVLFAHPQPPDVFISDFTIQIYNSLLGILFWGSHAFHLMIWDWCAGEIIVDYPAPAGIHFDDFSFLSDSSFLIPSSSAAGAALRVYSFAHLLPPSHPSYEPLYTNTRPSRPFADFPIGRAPHHLEFDNSGRRVAPACWTPQRPGVTVRSFHMGNHIFCVSHLGEHHRSNDIAPAGLSGLTRRPLLRSLLRFPKPKKEWNVGIMTCRVDPLPRHELRHHTMLNEPKKKDKGKEKEKDVAVEGEQEEVEEEIEQGEETRFAPRRAFHADPDRAIIALSSGLVPVRSGVFAGVVYLDEGSLAWEEGERGEEGLNGRASTSQASSSASSSSSAEPIPAATLVPWIDLHMPPSSIPIPTEPPLMSVFDHSSESSGHEPIQIQIHDATIGEEGGGVAAAAAAYSHGPQPSSQPTGTTTAIPPPDPIPQQLQDEDPPNDDPDRLYFNLFVHVRALRRFADSDGVKGERRTHRPRVYEWDDWAPPITRLLTRMPMPAWACISHGQRFATLGVVGEGVVEPEVPQPEVIPQPSAATGLLGLLNVPIQLQPDPIQDPWIPDGGPGGANYKRPVRVLDFNPYSVRRKPNHDQDQTVNKTRVVDGPSILKAGNYWESDVISCLPYREVVTREELLLSGVMIDGERVLGMRSDERGNVSEMHVMQV</sequence>
<accession>A0A8H3ANU3</accession>
<dbReference type="Gene3D" id="1.20.1280.50">
    <property type="match status" value="1"/>
</dbReference>
<evidence type="ECO:0000256" key="1">
    <source>
        <dbReference type="SAM" id="MobiDB-lite"/>
    </source>
</evidence>
<gene>
    <name evidence="3" type="ORF">RDB_LOCUS22749</name>
</gene>